<dbReference type="Proteomes" id="UP000215914">
    <property type="component" value="Chromosome 8"/>
</dbReference>
<gene>
    <name evidence="1" type="ORF">HannXRQ_Chr08g0232131</name>
</gene>
<dbReference type="AlphaFoldDB" id="A0A251U8A3"/>
<reference evidence="2" key="1">
    <citation type="journal article" date="2017" name="Nature">
        <title>The sunflower genome provides insights into oil metabolism, flowering and Asterid evolution.</title>
        <authorList>
            <person name="Badouin H."/>
            <person name="Gouzy J."/>
            <person name="Grassa C.J."/>
            <person name="Murat F."/>
            <person name="Staton S.E."/>
            <person name="Cottret L."/>
            <person name="Lelandais-Briere C."/>
            <person name="Owens G.L."/>
            <person name="Carrere S."/>
            <person name="Mayjonade B."/>
            <person name="Legrand L."/>
            <person name="Gill N."/>
            <person name="Kane N.C."/>
            <person name="Bowers J.E."/>
            <person name="Hubner S."/>
            <person name="Bellec A."/>
            <person name="Berard A."/>
            <person name="Berges H."/>
            <person name="Blanchet N."/>
            <person name="Boniface M.C."/>
            <person name="Brunel D."/>
            <person name="Catrice O."/>
            <person name="Chaidir N."/>
            <person name="Claudel C."/>
            <person name="Donnadieu C."/>
            <person name="Faraut T."/>
            <person name="Fievet G."/>
            <person name="Helmstetter N."/>
            <person name="King M."/>
            <person name="Knapp S.J."/>
            <person name="Lai Z."/>
            <person name="Le Paslier M.C."/>
            <person name="Lippi Y."/>
            <person name="Lorenzon L."/>
            <person name="Mandel J.R."/>
            <person name="Marage G."/>
            <person name="Marchand G."/>
            <person name="Marquand E."/>
            <person name="Bret-Mestries E."/>
            <person name="Morien E."/>
            <person name="Nambeesan S."/>
            <person name="Nguyen T."/>
            <person name="Pegot-Espagnet P."/>
            <person name="Pouilly N."/>
            <person name="Raftis F."/>
            <person name="Sallet E."/>
            <person name="Schiex T."/>
            <person name="Thomas J."/>
            <person name="Vandecasteele C."/>
            <person name="Vares D."/>
            <person name="Vear F."/>
            <person name="Vautrin S."/>
            <person name="Crespi M."/>
            <person name="Mangin B."/>
            <person name="Burke J.M."/>
            <person name="Salse J."/>
            <person name="Munos S."/>
            <person name="Vincourt P."/>
            <person name="Rieseberg L.H."/>
            <person name="Langlade N.B."/>
        </authorList>
    </citation>
    <scope>NUCLEOTIDE SEQUENCE [LARGE SCALE GENOMIC DNA]</scope>
    <source>
        <strain evidence="2">cv. SF193</strain>
    </source>
</reference>
<evidence type="ECO:0000313" key="2">
    <source>
        <dbReference type="Proteomes" id="UP000215914"/>
    </source>
</evidence>
<proteinExistence type="predicted"/>
<evidence type="ECO:0000313" key="1">
    <source>
        <dbReference type="EMBL" id="OTG19263.1"/>
    </source>
</evidence>
<name>A0A251U8A3_HELAN</name>
<dbReference type="EMBL" id="CM007897">
    <property type="protein sequence ID" value="OTG19263.1"/>
    <property type="molecule type" value="Genomic_DNA"/>
</dbReference>
<organism evidence="1 2">
    <name type="scientific">Helianthus annuus</name>
    <name type="common">Common sunflower</name>
    <dbReference type="NCBI Taxonomy" id="4232"/>
    <lineage>
        <taxon>Eukaryota</taxon>
        <taxon>Viridiplantae</taxon>
        <taxon>Streptophyta</taxon>
        <taxon>Embryophyta</taxon>
        <taxon>Tracheophyta</taxon>
        <taxon>Spermatophyta</taxon>
        <taxon>Magnoliopsida</taxon>
        <taxon>eudicotyledons</taxon>
        <taxon>Gunneridae</taxon>
        <taxon>Pentapetalae</taxon>
        <taxon>asterids</taxon>
        <taxon>campanulids</taxon>
        <taxon>Asterales</taxon>
        <taxon>Asteraceae</taxon>
        <taxon>Asteroideae</taxon>
        <taxon>Heliantheae alliance</taxon>
        <taxon>Heliantheae</taxon>
        <taxon>Helianthus</taxon>
    </lineage>
</organism>
<keyword evidence="2" id="KW-1185">Reference proteome</keyword>
<protein>
    <submittedName>
        <fullName evidence="1">Uncharacterized protein</fullName>
    </submittedName>
</protein>
<sequence>MENLQEKIFHCIKWMAKISHTCHLHELFVQNLTLENLCKLPSNEHLRFSL</sequence>
<accession>A0A251U8A3</accession>
<dbReference type="InParanoid" id="A0A251U8A3"/>